<keyword evidence="2" id="KW-1185">Reference proteome</keyword>
<accession>A0A3P8HGG7</accession>
<reference evidence="1 2" key="1">
    <citation type="submission" date="2018-11" db="EMBL/GenBank/DDBJ databases">
        <authorList>
            <consortium name="Pathogen Informatics"/>
        </authorList>
    </citation>
    <scope>NUCLEOTIDE SEQUENCE [LARGE SCALE GENOMIC DNA]</scope>
</reference>
<evidence type="ECO:0000313" key="1">
    <source>
        <dbReference type="EMBL" id="VDP45453.1"/>
    </source>
</evidence>
<dbReference type="EMBL" id="UZAH01036438">
    <property type="protein sequence ID" value="VDP45453.1"/>
    <property type="molecule type" value="Genomic_DNA"/>
</dbReference>
<accession>A0A183GP81</accession>
<organism evidence="2 3">
    <name type="scientific">Heligmosomoides polygyrus</name>
    <name type="common">Parasitic roundworm</name>
    <dbReference type="NCBI Taxonomy" id="6339"/>
    <lineage>
        <taxon>Eukaryota</taxon>
        <taxon>Metazoa</taxon>
        <taxon>Ecdysozoa</taxon>
        <taxon>Nematoda</taxon>
        <taxon>Chromadorea</taxon>
        <taxon>Rhabditida</taxon>
        <taxon>Rhabditina</taxon>
        <taxon>Rhabditomorpha</taxon>
        <taxon>Strongyloidea</taxon>
        <taxon>Heligmosomidae</taxon>
        <taxon>Heligmosomoides</taxon>
    </lineage>
</organism>
<reference evidence="3" key="2">
    <citation type="submission" date="2019-09" db="UniProtKB">
        <authorList>
            <consortium name="WormBaseParasite"/>
        </authorList>
    </citation>
    <scope>IDENTIFICATION</scope>
</reference>
<evidence type="ECO:0000313" key="2">
    <source>
        <dbReference type="Proteomes" id="UP000050761"/>
    </source>
</evidence>
<proteinExistence type="predicted"/>
<sequence length="85" mass="10114">MLPLSARNSALVLPWLVYQEDASEKAKEYFRPLGSDTSEQENLDQARSGDSDWIEKTPWLSHVRHAYYEPFRHLVLNKYHKYFSR</sequence>
<evidence type="ECO:0000313" key="3">
    <source>
        <dbReference type="WBParaSite" id="HPBE_0002450101-mRNA-1"/>
    </source>
</evidence>
<dbReference type="WBParaSite" id="HPBE_0002450101-mRNA-1">
    <property type="protein sequence ID" value="HPBE_0002450101-mRNA-1"/>
    <property type="gene ID" value="HPBE_0002450101"/>
</dbReference>
<dbReference type="OrthoDB" id="10552099at2759"/>
<dbReference type="AlphaFoldDB" id="A0A183GP81"/>
<gene>
    <name evidence="1" type="ORF">HPBE_LOCUS24500</name>
</gene>
<dbReference type="Proteomes" id="UP000050761">
    <property type="component" value="Unassembled WGS sequence"/>
</dbReference>
<protein>
    <submittedName>
        <fullName evidence="3">Ring_hydroxyl_A domain-containing protein</fullName>
    </submittedName>
</protein>
<name>A0A183GP81_HELPZ</name>